<feature type="region of interest" description="Disordered" evidence="1">
    <location>
        <begin position="28"/>
        <end position="83"/>
    </location>
</feature>
<feature type="signal peptide" evidence="2">
    <location>
        <begin position="1"/>
        <end position="19"/>
    </location>
</feature>
<keyword evidence="2" id="KW-0732">Signal</keyword>
<evidence type="ECO:0000313" key="4">
    <source>
        <dbReference type="Proteomes" id="UP000799764"/>
    </source>
</evidence>
<name>A0A9P4P673_9PLEO</name>
<feature type="compositionally biased region" description="Basic residues" evidence="1">
    <location>
        <begin position="55"/>
        <end position="67"/>
    </location>
</feature>
<dbReference type="AlphaFoldDB" id="A0A9P4P673"/>
<accession>A0A9P4P673</accession>
<evidence type="ECO:0000256" key="2">
    <source>
        <dbReference type="SAM" id="SignalP"/>
    </source>
</evidence>
<gene>
    <name evidence="3" type="ORF">P171DRAFT_505745</name>
</gene>
<evidence type="ECO:0000256" key="1">
    <source>
        <dbReference type="SAM" id="MobiDB-lite"/>
    </source>
</evidence>
<feature type="compositionally biased region" description="Basic residues" evidence="1">
    <location>
        <begin position="28"/>
        <end position="37"/>
    </location>
</feature>
<feature type="compositionally biased region" description="Low complexity" evidence="1">
    <location>
        <begin position="42"/>
        <end position="53"/>
    </location>
</feature>
<dbReference type="EMBL" id="MU001514">
    <property type="protein sequence ID" value="KAF2437967.1"/>
    <property type="molecule type" value="Genomic_DNA"/>
</dbReference>
<evidence type="ECO:0000313" key="3">
    <source>
        <dbReference type="EMBL" id="KAF2437967.1"/>
    </source>
</evidence>
<keyword evidence="4" id="KW-1185">Reference proteome</keyword>
<organism evidence="3 4">
    <name type="scientific">Karstenula rhodostoma CBS 690.94</name>
    <dbReference type="NCBI Taxonomy" id="1392251"/>
    <lineage>
        <taxon>Eukaryota</taxon>
        <taxon>Fungi</taxon>
        <taxon>Dikarya</taxon>
        <taxon>Ascomycota</taxon>
        <taxon>Pezizomycotina</taxon>
        <taxon>Dothideomycetes</taxon>
        <taxon>Pleosporomycetidae</taxon>
        <taxon>Pleosporales</taxon>
        <taxon>Massarineae</taxon>
        <taxon>Didymosphaeriaceae</taxon>
        <taxon>Karstenula</taxon>
    </lineage>
</organism>
<protein>
    <submittedName>
        <fullName evidence="3">Uncharacterized protein</fullName>
    </submittedName>
</protein>
<feature type="chain" id="PRO_5040219902" evidence="2">
    <location>
        <begin position="20"/>
        <end position="615"/>
    </location>
</feature>
<proteinExistence type="predicted"/>
<dbReference type="OrthoDB" id="3800526at2759"/>
<dbReference type="Proteomes" id="UP000799764">
    <property type="component" value="Unassembled WGS sequence"/>
</dbReference>
<comment type="caution">
    <text evidence="3">The sequence shown here is derived from an EMBL/GenBank/DDBJ whole genome shotgun (WGS) entry which is preliminary data.</text>
</comment>
<sequence>MNFILRLCTVLWCFWQVAGAPGEIDKWKHIRKQKRPPRPQITATQSNASSTSTGRHPRPSRPYHHRPSHSDPQRQETTVKYQPGCRLERPSLKDWNSGTNSSVIEWVTRQFEEYFDYSDYSGFHLYMRDTYAPDLVSSQFVCQGIGACSIVDCKQITENISSHDRQMAYYAFEAIANVDLVAKMVKDAVDDAASDIQNRDWELVDRFTWTRKTREKALSEARAHKVVGAAMTAILLVAMGTLGALGNPVLGSALGIGKAGTDAISAVGNGISFVGNSFIGLSGLADKLGPADPNFEQEARDHFRRSWNMIATQAEKKIREDAEAYMNGNMGMTPNNMNIVDLIRSGEFVEVAPGLNNDLHELVQKWFTAVAIDGLWSTEPVYILDTRINTYSSSCEEDPRGPVRNKVCLPERAGHVYWLYSMLEATRDIASPPGLKALLTSPERYSNITKEDIVRSSLWVAENKLEEVLRPYDVTTVPGGDQLLYANSTENAGSLPGAFTVPICRNPGGEAISSVWSKEGRNYPCRCGNVNWIYENWKRGLEESQFFYEQTGFYASTEFENQCQHQMGCKGKGSHHWKFNIPKGYPPKAEGMKHVWKKCKHVHGHTTVGNPNQDQ</sequence>
<reference evidence="3" key="1">
    <citation type="journal article" date="2020" name="Stud. Mycol.">
        <title>101 Dothideomycetes genomes: a test case for predicting lifestyles and emergence of pathogens.</title>
        <authorList>
            <person name="Haridas S."/>
            <person name="Albert R."/>
            <person name="Binder M."/>
            <person name="Bloem J."/>
            <person name="Labutti K."/>
            <person name="Salamov A."/>
            <person name="Andreopoulos B."/>
            <person name="Baker S."/>
            <person name="Barry K."/>
            <person name="Bills G."/>
            <person name="Bluhm B."/>
            <person name="Cannon C."/>
            <person name="Castanera R."/>
            <person name="Culley D."/>
            <person name="Daum C."/>
            <person name="Ezra D."/>
            <person name="Gonzalez J."/>
            <person name="Henrissat B."/>
            <person name="Kuo A."/>
            <person name="Liang C."/>
            <person name="Lipzen A."/>
            <person name="Lutzoni F."/>
            <person name="Magnuson J."/>
            <person name="Mondo S."/>
            <person name="Nolan M."/>
            <person name="Ohm R."/>
            <person name="Pangilinan J."/>
            <person name="Park H.-J."/>
            <person name="Ramirez L."/>
            <person name="Alfaro M."/>
            <person name="Sun H."/>
            <person name="Tritt A."/>
            <person name="Yoshinaga Y."/>
            <person name="Zwiers L.-H."/>
            <person name="Turgeon B."/>
            <person name="Goodwin S."/>
            <person name="Spatafora J."/>
            <person name="Crous P."/>
            <person name="Grigoriev I."/>
        </authorList>
    </citation>
    <scope>NUCLEOTIDE SEQUENCE</scope>
    <source>
        <strain evidence="3">CBS 690.94</strain>
    </source>
</reference>